<feature type="transmembrane region" description="Helical" evidence="15">
    <location>
        <begin position="27"/>
        <end position="45"/>
    </location>
</feature>
<evidence type="ECO:0000256" key="4">
    <source>
        <dbReference type="ARBA" id="ARBA00012483"/>
    </source>
</evidence>
<dbReference type="InterPro" id="IPR001841">
    <property type="entry name" value="Znf_RING"/>
</dbReference>
<dbReference type="PANTHER" id="PTHR46913:SF1">
    <property type="entry name" value="RING-H2 FINGER PROTEIN ATL16"/>
    <property type="match status" value="1"/>
</dbReference>
<evidence type="ECO:0000256" key="14">
    <source>
        <dbReference type="PROSITE-ProRule" id="PRU00175"/>
    </source>
</evidence>
<dbReference type="Pfam" id="PF13639">
    <property type="entry name" value="zf-RING_2"/>
    <property type="match status" value="1"/>
</dbReference>
<reference evidence="17 18" key="1">
    <citation type="journal article" date="2023" name="G3 (Bethesda)">
        <title>A haplotype-resolved chromosome-scale genome for Quercus rubra L. provides insights into the genetics of adaptive traits for red oak species.</title>
        <authorList>
            <person name="Kapoor B."/>
            <person name="Jenkins J."/>
            <person name="Schmutz J."/>
            <person name="Zhebentyayeva T."/>
            <person name="Kuelheim C."/>
            <person name="Coggeshall M."/>
            <person name="Heim C."/>
            <person name="Lasky J.R."/>
            <person name="Leites L."/>
            <person name="Islam-Faridi N."/>
            <person name="Romero-Severson J."/>
            <person name="DeLeo V.L."/>
            <person name="Lucas S.M."/>
            <person name="Lazic D."/>
            <person name="Gailing O."/>
            <person name="Carlson J."/>
            <person name="Staton M."/>
        </authorList>
    </citation>
    <scope>NUCLEOTIDE SEQUENCE [LARGE SCALE GENOMIC DNA]</scope>
    <source>
        <strain evidence="17">Pseudo-F2</strain>
    </source>
</reference>
<keyword evidence="9" id="KW-0833">Ubl conjugation pathway</keyword>
<dbReference type="InterPro" id="IPR044600">
    <property type="entry name" value="ATL1/ATL16-like"/>
</dbReference>
<keyword evidence="6 15" id="KW-0812">Transmembrane</keyword>
<gene>
    <name evidence="17" type="ORF">RGQ29_016877</name>
</gene>
<evidence type="ECO:0000256" key="11">
    <source>
        <dbReference type="ARBA" id="ARBA00022989"/>
    </source>
</evidence>
<dbReference type="Gene3D" id="3.30.40.10">
    <property type="entry name" value="Zinc/RING finger domain, C3HC4 (zinc finger)"/>
    <property type="match status" value="1"/>
</dbReference>
<dbReference type="SUPFAM" id="SSF57850">
    <property type="entry name" value="RING/U-box"/>
    <property type="match status" value="1"/>
</dbReference>
<evidence type="ECO:0000256" key="1">
    <source>
        <dbReference type="ARBA" id="ARBA00000900"/>
    </source>
</evidence>
<dbReference type="InterPro" id="IPR013083">
    <property type="entry name" value="Znf_RING/FYVE/PHD"/>
</dbReference>
<organism evidence="17 18">
    <name type="scientific">Quercus rubra</name>
    <name type="common">Northern red oak</name>
    <name type="synonym">Quercus borealis</name>
    <dbReference type="NCBI Taxonomy" id="3512"/>
    <lineage>
        <taxon>Eukaryota</taxon>
        <taxon>Viridiplantae</taxon>
        <taxon>Streptophyta</taxon>
        <taxon>Embryophyta</taxon>
        <taxon>Tracheophyta</taxon>
        <taxon>Spermatophyta</taxon>
        <taxon>Magnoliopsida</taxon>
        <taxon>eudicotyledons</taxon>
        <taxon>Gunneridae</taxon>
        <taxon>Pentapetalae</taxon>
        <taxon>rosids</taxon>
        <taxon>fabids</taxon>
        <taxon>Fagales</taxon>
        <taxon>Fagaceae</taxon>
        <taxon>Quercus</taxon>
    </lineage>
</organism>
<dbReference type="GO" id="GO:0016567">
    <property type="term" value="P:protein ubiquitination"/>
    <property type="evidence" value="ECO:0007669"/>
    <property type="project" value="InterPro"/>
</dbReference>
<sequence>MKEYYLELMVKIANSIVTTLTTTSCKHIIVIIITILFIFFTIHFCSKNFWHNHHCLPMFTFHHSSSGSKDILYCVVCLHEVVDGERFRKLPKCNHCFHVNCIDIWLESNSTCPLCRNQVCLVNHRQRNLGLLPQFLSVLDFFLGKIFNPLINLEISLVLGENSRHIL</sequence>
<keyword evidence="7" id="KW-0479">Metal-binding</keyword>
<comment type="similarity">
    <text evidence="13">Belongs to the RING-type zinc finger family. ATL subfamily.</text>
</comment>
<evidence type="ECO:0000256" key="10">
    <source>
        <dbReference type="ARBA" id="ARBA00022833"/>
    </source>
</evidence>
<evidence type="ECO:0000256" key="8">
    <source>
        <dbReference type="ARBA" id="ARBA00022771"/>
    </source>
</evidence>
<keyword evidence="11 15" id="KW-1133">Transmembrane helix</keyword>
<dbReference type="AlphaFoldDB" id="A0AAN7FLR3"/>
<evidence type="ECO:0000256" key="2">
    <source>
        <dbReference type="ARBA" id="ARBA00004167"/>
    </source>
</evidence>
<evidence type="ECO:0000256" key="5">
    <source>
        <dbReference type="ARBA" id="ARBA00022679"/>
    </source>
</evidence>
<comment type="catalytic activity">
    <reaction evidence="1">
        <text>S-ubiquitinyl-[E2 ubiquitin-conjugating enzyme]-L-cysteine + [acceptor protein]-L-lysine = [E2 ubiquitin-conjugating enzyme]-L-cysteine + N(6)-ubiquitinyl-[acceptor protein]-L-lysine.</text>
        <dbReference type="EC" id="2.3.2.27"/>
    </reaction>
</comment>
<evidence type="ECO:0000313" key="18">
    <source>
        <dbReference type="Proteomes" id="UP001324115"/>
    </source>
</evidence>
<dbReference type="PROSITE" id="PS50089">
    <property type="entry name" value="ZF_RING_2"/>
    <property type="match status" value="1"/>
</dbReference>
<dbReference type="EMBL" id="JAXUIC010000004">
    <property type="protein sequence ID" value="KAK4592520.1"/>
    <property type="molecule type" value="Genomic_DNA"/>
</dbReference>
<evidence type="ECO:0000256" key="3">
    <source>
        <dbReference type="ARBA" id="ARBA00004906"/>
    </source>
</evidence>
<keyword evidence="8 14" id="KW-0863">Zinc-finger</keyword>
<protein>
    <recommendedName>
        <fullName evidence="4">RING-type E3 ubiquitin transferase</fullName>
        <ecNumber evidence="4">2.3.2.27</ecNumber>
    </recommendedName>
</protein>
<dbReference type="GO" id="GO:0061630">
    <property type="term" value="F:ubiquitin protein ligase activity"/>
    <property type="evidence" value="ECO:0007669"/>
    <property type="project" value="UniProtKB-EC"/>
</dbReference>
<comment type="pathway">
    <text evidence="3">Protein modification; protein ubiquitination.</text>
</comment>
<accession>A0AAN7FLR3</accession>
<dbReference type="GO" id="GO:0016020">
    <property type="term" value="C:membrane"/>
    <property type="evidence" value="ECO:0007669"/>
    <property type="project" value="UniProtKB-SubCell"/>
</dbReference>
<evidence type="ECO:0000256" key="15">
    <source>
        <dbReference type="SAM" id="Phobius"/>
    </source>
</evidence>
<dbReference type="SMART" id="SM00184">
    <property type="entry name" value="RING"/>
    <property type="match status" value="1"/>
</dbReference>
<dbReference type="GO" id="GO:0008270">
    <property type="term" value="F:zinc ion binding"/>
    <property type="evidence" value="ECO:0007669"/>
    <property type="project" value="UniProtKB-KW"/>
</dbReference>
<name>A0AAN7FLR3_QUERU</name>
<keyword evidence="10" id="KW-0862">Zinc</keyword>
<evidence type="ECO:0000256" key="13">
    <source>
        <dbReference type="ARBA" id="ARBA00024209"/>
    </source>
</evidence>
<evidence type="ECO:0000256" key="7">
    <source>
        <dbReference type="ARBA" id="ARBA00022723"/>
    </source>
</evidence>
<evidence type="ECO:0000256" key="9">
    <source>
        <dbReference type="ARBA" id="ARBA00022786"/>
    </source>
</evidence>
<comment type="caution">
    <text evidence="17">The sequence shown here is derived from an EMBL/GenBank/DDBJ whole genome shotgun (WGS) entry which is preliminary data.</text>
</comment>
<evidence type="ECO:0000313" key="17">
    <source>
        <dbReference type="EMBL" id="KAK4592520.1"/>
    </source>
</evidence>
<keyword evidence="18" id="KW-1185">Reference proteome</keyword>
<proteinExistence type="inferred from homology"/>
<keyword evidence="5" id="KW-0808">Transferase</keyword>
<dbReference type="Proteomes" id="UP001324115">
    <property type="component" value="Unassembled WGS sequence"/>
</dbReference>
<dbReference type="PANTHER" id="PTHR46913">
    <property type="entry name" value="RING-H2 FINGER PROTEIN ATL16"/>
    <property type="match status" value="1"/>
</dbReference>
<evidence type="ECO:0000256" key="12">
    <source>
        <dbReference type="ARBA" id="ARBA00023136"/>
    </source>
</evidence>
<dbReference type="EC" id="2.3.2.27" evidence="4"/>
<evidence type="ECO:0000259" key="16">
    <source>
        <dbReference type="PROSITE" id="PS50089"/>
    </source>
</evidence>
<feature type="domain" description="RING-type" evidence="16">
    <location>
        <begin position="74"/>
        <end position="116"/>
    </location>
</feature>
<evidence type="ECO:0000256" key="6">
    <source>
        <dbReference type="ARBA" id="ARBA00022692"/>
    </source>
</evidence>
<dbReference type="PROSITE" id="PS51257">
    <property type="entry name" value="PROKAR_LIPOPROTEIN"/>
    <property type="match status" value="1"/>
</dbReference>
<comment type="subcellular location">
    <subcellularLocation>
        <location evidence="2">Membrane</location>
        <topology evidence="2">Single-pass membrane protein</topology>
    </subcellularLocation>
</comment>
<keyword evidence="12 15" id="KW-0472">Membrane</keyword>